<dbReference type="EMBL" id="KN831951">
    <property type="protein sequence ID" value="KIO10913.1"/>
    <property type="molecule type" value="Genomic_DNA"/>
</dbReference>
<accession>A0A0C3JP17</accession>
<sequence length="154" mass="16499">MSTTTVFGFFALSGGQRVQSSRPGATSKTYHCFYDTTVQCTSGMVFPAQLRVYSPFNDTVHVDDTVAFVVARTYIPASIPKDTILLEASDVIPLPGDPASEEYKAALPDCPCPFVFGLGIVTSHAITLPDGVSKAFSVTASDYVWDANQMTSVV</sequence>
<protein>
    <submittedName>
        <fullName evidence="1">Uncharacterized protein</fullName>
    </submittedName>
</protein>
<dbReference type="InParanoid" id="A0A0C3JP17"/>
<dbReference type="OrthoDB" id="3258371at2759"/>
<evidence type="ECO:0000313" key="2">
    <source>
        <dbReference type="Proteomes" id="UP000054217"/>
    </source>
</evidence>
<reference evidence="2" key="2">
    <citation type="submission" date="2015-01" db="EMBL/GenBank/DDBJ databases">
        <title>Evolutionary Origins and Diversification of the Mycorrhizal Mutualists.</title>
        <authorList>
            <consortium name="DOE Joint Genome Institute"/>
            <consortium name="Mycorrhizal Genomics Consortium"/>
            <person name="Kohler A."/>
            <person name="Kuo A."/>
            <person name="Nagy L.G."/>
            <person name="Floudas D."/>
            <person name="Copeland A."/>
            <person name="Barry K.W."/>
            <person name="Cichocki N."/>
            <person name="Veneault-Fourrey C."/>
            <person name="LaButti K."/>
            <person name="Lindquist E.A."/>
            <person name="Lipzen A."/>
            <person name="Lundell T."/>
            <person name="Morin E."/>
            <person name="Murat C."/>
            <person name="Riley R."/>
            <person name="Ohm R."/>
            <person name="Sun H."/>
            <person name="Tunlid A."/>
            <person name="Henrissat B."/>
            <person name="Grigoriev I.V."/>
            <person name="Hibbett D.S."/>
            <person name="Martin F."/>
        </authorList>
    </citation>
    <scope>NUCLEOTIDE SEQUENCE [LARGE SCALE GENOMIC DNA]</scope>
    <source>
        <strain evidence="2">Marx 270</strain>
    </source>
</reference>
<dbReference type="HOGENOM" id="CLU_138689_0_0_1"/>
<evidence type="ECO:0000313" key="1">
    <source>
        <dbReference type="EMBL" id="KIO10913.1"/>
    </source>
</evidence>
<proteinExistence type="predicted"/>
<reference evidence="1 2" key="1">
    <citation type="submission" date="2014-04" db="EMBL/GenBank/DDBJ databases">
        <authorList>
            <consortium name="DOE Joint Genome Institute"/>
            <person name="Kuo A."/>
            <person name="Kohler A."/>
            <person name="Costa M.D."/>
            <person name="Nagy L.G."/>
            <person name="Floudas D."/>
            <person name="Copeland A."/>
            <person name="Barry K.W."/>
            <person name="Cichocki N."/>
            <person name="Veneault-Fourrey C."/>
            <person name="LaButti K."/>
            <person name="Lindquist E.A."/>
            <person name="Lipzen A."/>
            <person name="Lundell T."/>
            <person name="Morin E."/>
            <person name="Murat C."/>
            <person name="Sun H."/>
            <person name="Tunlid A."/>
            <person name="Henrissat B."/>
            <person name="Grigoriev I.V."/>
            <person name="Hibbett D.S."/>
            <person name="Martin F."/>
            <person name="Nordberg H.P."/>
            <person name="Cantor M.N."/>
            <person name="Hua S.X."/>
        </authorList>
    </citation>
    <scope>NUCLEOTIDE SEQUENCE [LARGE SCALE GENOMIC DNA]</scope>
    <source>
        <strain evidence="1 2">Marx 270</strain>
    </source>
</reference>
<organism evidence="1 2">
    <name type="scientific">Pisolithus tinctorius Marx 270</name>
    <dbReference type="NCBI Taxonomy" id="870435"/>
    <lineage>
        <taxon>Eukaryota</taxon>
        <taxon>Fungi</taxon>
        <taxon>Dikarya</taxon>
        <taxon>Basidiomycota</taxon>
        <taxon>Agaricomycotina</taxon>
        <taxon>Agaricomycetes</taxon>
        <taxon>Agaricomycetidae</taxon>
        <taxon>Boletales</taxon>
        <taxon>Sclerodermatineae</taxon>
        <taxon>Pisolithaceae</taxon>
        <taxon>Pisolithus</taxon>
    </lineage>
</organism>
<name>A0A0C3JP17_PISTI</name>
<keyword evidence="2" id="KW-1185">Reference proteome</keyword>
<dbReference type="AlphaFoldDB" id="A0A0C3JP17"/>
<dbReference type="Proteomes" id="UP000054217">
    <property type="component" value="Unassembled WGS sequence"/>
</dbReference>
<gene>
    <name evidence="1" type="ORF">M404DRAFT_128694</name>
</gene>